<protein>
    <submittedName>
        <fullName evidence="2">Uncharacterized protein</fullName>
    </submittedName>
</protein>
<feature type="transmembrane region" description="Helical" evidence="1">
    <location>
        <begin position="7"/>
        <end position="35"/>
    </location>
</feature>
<sequence length="435" mass="44728">MNRTTTALLAALEALLVVAIGVGIALVPLTILWAAHFGLSIEWFVFWRAAVDVWLLGNGVDLTVQLGPDVAAAVGLPGADAPFSLTLAPLGFAVVTVLLGVLTGRRAAETPHLWVGVVSAVAVYALMATLATFSALGDTVTPSALQGTLVPTLIYGSGVLFGAERARVRHDLVLKHNSGHENTGERLDPVSLGIRDRYRRLQQTTRAVISGALRGGAAAGAAIMAVSAVAFFVLIVLNYATIIGLYEAIQAGILGGATITFAQLALVPNLVIWTMAWFVGPGIAVGVGTNVSPAGAMLGPIPGLPILGVLPQGTPAWGFLGLLVPILIGFIAAVIVRQLLDRPGMPERSALQHVLSGLGMGVVAGVILGLLAWWSSGSIGPGRLSDIGPDPLLVGALAAAEIGVAAAIGMLVGAKVTVPRVRTRRPRATVKPRGR</sequence>
<reference evidence="2 4" key="1">
    <citation type="submission" date="2014-08" db="EMBL/GenBank/DDBJ databases">
        <authorList>
            <person name="Sisinthy S."/>
        </authorList>
    </citation>
    <scope>NUCLEOTIDE SEQUENCE [LARGE SCALE GENOMIC DNA]</scope>
    <source>
        <strain evidence="2 4">RuG17</strain>
    </source>
</reference>
<dbReference type="AlphaFoldDB" id="A0A099J0M4"/>
<evidence type="ECO:0000313" key="2">
    <source>
        <dbReference type="EMBL" id="KGJ71979.1"/>
    </source>
</evidence>
<feature type="transmembrane region" description="Helical" evidence="1">
    <location>
        <begin position="83"/>
        <end position="102"/>
    </location>
</feature>
<evidence type="ECO:0000256" key="1">
    <source>
        <dbReference type="SAM" id="Phobius"/>
    </source>
</evidence>
<name>A0A099J0M4_9MICO</name>
<feature type="transmembrane region" description="Helical" evidence="1">
    <location>
        <begin position="143"/>
        <end position="163"/>
    </location>
</feature>
<organism evidence="2 4">
    <name type="scientific">Cryobacterium roopkundense</name>
    <dbReference type="NCBI Taxonomy" id="1001240"/>
    <lineage>
        <taxon>Bacteria</taxon>
        <taxon>Bacillati</taxon>
        <taxon>Actinomycetota</taxon>
        <taxon>Actinomycetes</taxon>
        <taxon>Micrococcales</taxon>
        <taxon>Microbacteriaceae</taxon>
        <taxon>Cryobacterium</taxon>
    </lineage>
</organism>
<gene>
    <name evidence="3" type="ORF">BJ997_000183</name>
    <name evidence="2" type="ORF">GY21_18485</name>
</gene>
<evidence type="ECO:0000313" key="5">
    <source>
        <dbReference type="Proteomes" id="UP000561726"/>
    </source>
</evidence>
<dbReference type="Proteomes" id="UP000561726">
    <property type="component" value="Unassembled WGS sequence"/>
</dbReference>
<keyword evidence="4" id="KW-1185">Reference proteome</keyword>
<evidence type="ECO:0000313" key="4">
    <source>
        <dbReference type="Proteomes" id="UP000029864"/>
    </source>
</evidence>
<feature type="transmembrane region" description="Helical" evidence="1">
    <location>
        <begin position="316"/>
        <end position="340"/>
    </location>
</feature>
<feature type="transmembrane region" description="Helical" evidence="1">
    <location>
        <begin position="216"/>
        <end position="242"/>
    </location>
</feature>
<dbReference type="InterPro" id="IPR045931">
    <property type="entry name" value="DUF6350"/>
</dbReference>
<dbReference type="STRING" id="1001240.GY21_18485"/>
<dbReference type="eggNOG" id="COG3266">
    <property type="taxonomic scope" value="Bacteria"/>
</dbReference>
<feature type="transmembrane region" description="Helical" evidence="1">
    <location>
        <begin position="114"/>
        <end position="137"/>
    </location>
</feature>
<evidence type="ECO:0000313" key="3">
    <source>
        <dbReference type="EMBL" id="MBB5639635.1"/>
    </source>
</evidence>
<accession>A0A099J0M4</accession>
<dbReference type="EMBL" id="JPXF01000109">
    <property type="protein sequence ID" value="KGJ71979.1"/>
    <property type="molecule type" value="Genomic_DNA"/>
</dbReference>
<feature type="transmembrane region" description="Helical" evidence="1">
    <location>
        <begin position="352"/>
        <end position="374"/>
    </location>
</feature>
<dbReference type="RefSeq" id="WP_035839448.1">
    <property type="nucleotide sequence ID" value="NZ_JACHBQ010000001.1"/>
</dbReference>
<feature type="transmembrane region" description="Helical" evidence="1">
    <location>
        <begin position="248"/>
        <end position="267"/>
    </location>
</feature>
<comment type="caution">
    <text evidence="2">The sequence shown here is derived from an EMBL/GenBank/DDBJ whole genome shotgun (WGS) entry which is preliminary data.</text>
</comment>
<feature type="transmembrane region" description="Helical" evidence="1">
    <location>
        <begin position="394"/>
        <end position="418"/>
    </location>
</feature>
<feature type="transmembrane region" description="Helical" evidence="1">
    <location>
        <begin position="274"/>
        <end position="296"/>
    </location>
</feature>
<reference evidence="3 5" key="2">
    <citation type="submission" date="2020-08" db="EMBL/GenBank/DDBJ databases">
        <title>Sequencing the genomes of 1000 actinobacteria strains.</title>
        <authorList>
            <person name="Klenk H.-P."/>
        </authorList>
    </citation>
    <scope>NUCLEOTIDE SEQUENCE [LARGE SCALE GENOMIC DNA]</scope>
    <source>
        <strain evidence="3 5">DSM 21065</strain>
    </source>
</reference>
<keyword evidence="1" id="KW-0472">Membrane</keyword>
<keyword evidence="1" id="KW-1133">Transmembrane helix</keyword>
<dbReference type="EMBL" id="JACHBQ010000001">
    <property type="protein sequence ID" value="MBB5639635.1"/>
    <property type="molecule type" value="Genomic_DNA"/>
</dbReference>
<keyword evidence="1" id="KW-0812">Transmembrane</keyword>
<proteinExistence type="predicted"/>
<dbReference type="Proteomes" id="UP000029864">
    <property type="component" value="Unassembled WGS sequence"/>
</dbReference>
<dbReference type="Pfam" id="PF19877">
    <property type="entry name" value="DUF6350"/>
    <property type="match status" value="1"/>
</dbReference>